<dbReference type="NCBIfam" id="TIGR00996">
    <property type="entry name" value="Mtu_fam_mce"/>
    <property type="match status" value="1"/>
</dbReference>
<sequence length="391" mass="42670">MREEQRAKMIARKWGRIARRTVALSAIALVLSSCGSWKGIANVPLPGGPGTGSDRMTIYVQIPDTLALNVNSRVRVSDVYVGRVRSIELKNWVATLTLDLNSDVKLPENALARIGQTSLLGSQHVELETPPDPSSQPLRNGDTIPLQNASSFPTTERVLASIATILRGGGVQNLEVIQTEIFNVLNGRGDQIREFLNRLDTFTDELNQQREDITRAIDSTDRLLAIVAQRNNTLDRVLTEFPPLIKHFAETRDLFADAVEALGRISVAADNALAPASDDINTNLRNLQRPLKQLGRASPYLIGALKLMLTAPFSIENVPKVVRGDFLNVSLMVDLTLSAVDNGILTGTGVSGMLRALEQAWGRDPATMIPDVRFTPNPHNAPGGPRVERGE</sequence>
<evidence type="ECO:0000313" key="3">
    <source>
        <dbReference type="EMBL" id="MCT7658947.1"/>
    </source>
</evidence>
<dbReference type="Pfam" id="PF02470">
    <property type="entry name" value="MlaD"/>
    <property type="match status" value="1"/>
</dbReference>
<dbReference type="InterPro" id="IPR024516">
    <property type="entry name" value="Mce_C"/>
</dbReference>
<evidence type="ECO:0000313" key="4">
    <source>
        <dbReference type="Proteomes" id="UP001206639"/>
    </source>
</evidence>
<dbReference type="PANTHER" id="PTHR33371">
    <property type="entry name" value="INTERMEMBRANE PHOSPHOLIPID TRANSPORT SYSTEM BINDING PROTEIN MLAD-RELATED"/>
    <property type="match status" value="1"/>
</dbReference>
<accession>A0ABT2M9L9</accession>
<evidence type="ECO:0000259" key="1">
    <source>
        <dbReference type="Pfam" id="PF02470"/>
    </source>
</evidence>
<evidence type="ECO:0000259" key="2">
    <source>
        <dbReference type="Pfam" id="PF11887"/>
    </source>
</evidence>
<dbReference type="InterPro" id="IPR052336">
    <property type="entry name" value="MlaD_Phospholipid_Transporter"/>
</dbReference>
<dbReference type="InterPro" id="IPR003399">
    <property type="entry name" value="Mce/MlaD"/>
</dbReference>
<feature type="domain" description="Mce/MlaD" evidence="1">
    <location>
        <begin position="57"/>
        <end position="129"/>
    </location>
</feature>
<proteinExistence type="predicted"/>
<keyword evidence="4" id="KW-1185">Reference proteome</keyword>
<dbReference type="PROSITE" id="PS51257">
    <property type="entry name" value="PROKAR_LIPOPROTEIN"/>
    <property type="match status" value="1"/>
</dbReference>
<organism evidence="3 4">
    <name type="scientific">Mycobacterium deserti</name>
    <dbReference type="NCBI Taxonomy" id="2978347"/>
    <lineage>
        <taxon>Bacteria</taxon>
        <taxon>Bacillati</taxon>
        <taxon>Actinomycetota</taxon>
        <taxon>Actinomycetes</taxon>
        <taxon>Mycobacteriales</taxon>
        <taxon>Mycobacteriaceae</taxon>
        <taxon>Mycobacterium</taxon>
    </lineage>
</organism>
<protein>
    <submittedName>
        <fullName evidence="3">Virulence factor Mce family protein</fullName>
    </submittedName>
</protein>
<feature type="domain" description="Mammalian cell entry C-terminal" evidence="2">
    <location>
        <begin position="134"/>
        <end position="306"/>
    </location>
</feature>
<dbReference type="PANTHER" id="PTHR33371:SF15">
    <property type="entry name" value="LIPOPROTEIN LPRN"/>
    <property type="match status" value="1"/>
</dbReference>
<reference evidence="4" key="1">
    <citation type="submission" date="2023-07" db="EMBL/GenBank/DDBJ databases">
        <authorList>
            <person name="Deng Y."/>
            <person name="Zhang Y.-Q."/>
        </authorList>
    </citation>
    <scope>NUCLEOTIDE SEQUENCE [LARGE SCALE GENOMIC DNA]</scope>
    <source>
        <strain evidence="4">CPCC 205710</strain>
    </source>
</reference>
<dbReference type="Proteomes" id="UP001206639">
    <property type="component" value="Unassembled WGS sequence"/>
</dbReference>
<dbReference type="InterPro" id="IPR005693">
    <property type="entry name" value="Mce"/>
</dbReference>
<name>A0ABT2M9L9_9MYCO</name>
<comment type="caution">
    <text evidence="3">The sequence shown here is derived from an EMBL/GenBank/DDBJ whole genome shotgun (WGS) entry which is preliminary data.</text>
</comment>
<gene>
    <name evidence="3" type="ORF">N4S67_10985</name>
</gene>
<dbReference type="Pfam" id="PF11887">
    <property type="entry name" value="Mce4_CUP1"/>
    <property type="match status" value="1"/>
</dbReference>
<dbReference type="EMBL" id="JAODWD010000002">
    <property type="protein sequence ID" value="MCT7658947.1"/>
    <property type="molecule type" value="Genomic_DNA"/>
</dbReference>